<evidence type="ECO:0000259" key="16">
    <source>
        <dbReference type="PROSITE" id="PS51198"/>
    </source>
</evidence>
<dbReference type="EC" id="3.1.-.-" evidence="13"/>
<dbReference type="GO" id="GO:0016887">
    <property type="term" value="F:ATP hydrolysis activity"/>
    <property type="evidence" value="ECO:0007669"/>
    <property type="project" value="RHEA"/>
</dbReference>
<dbReference type="Gene3D" id="3.90.320.10">
    <property type="match status" value="1"/>
</dbReference>
<evidence type="ECO:0000256" key="3">
    <source>
        <dbReference type="ARBA" id="ARBA00022763"/>
    </source>
</evidence>
<dbReference type="GO" id="GO:0008408">
    <property type="term" value="F:3'-5' exonuclease activity"/>
    <property type="evidence" value="ECO:0007669"/>
    <property type="project" value="UniProtKB-UniRule"/>
</dbReference>
<evidence type="ECO:0000256" key="4">
    <source>
        <dbReference type="ARBA" id="ARBA00022801"/>
    </source>
</evidence>
<dbReference type="InterPro" id="IPR014017">
    <property type="entry name" value="DNA_helicase_UvrD-like_C"/>
</dbReference>
<protein>
    <recommendedName>
        <fullName evidence="13">ATP-dependent helicase/nuclease subunit A</fullName>
        <ecNumber evidence="13">3.1.-.-</ecNumber>
        <ecNumber evidence="13">5.6.2.4</ecNumber>
    </recommendedName>
    <alternativeName>
        <fullName evidence="13">ATP-dependent helicase/nuclease AddA</fullName>
    </alternativeName>
    <alternativeName>
        <fullName evidence="13">DNA 3'-5' helicase AddA</fullName>
    </alternativeName>
</protein>
<name>A0A1I4K1X0_9BACI</name>
<dbReference type="SUPFAM" id="SSF52540">
    <property type="entry name" value="P-loop containing nucleoside triphosphate hydrolases"/>
    <property type="match status" value="1"/>
</dbReference>
<feature type="binding site" evidence="14">
    <location>
        <begin position="31"/>
        <end position="38"/>
    </location>
    <ligand>
        <name>ATP</name>
        <dbReference type="ChEBI" id="CHEBI:30616"/>
    </ligand>
</feature>
<keyword evidence="19" id="KW-1185">Reference proteome</keyword>
<sequence length="1227" mass="140708">MNRSEKPLHSGWTDAQWEAVSASGADMLVSAAAGSGKTAVLVERIVHKVTDPEQLADVDRLLVVTFTKAAAAEMKGRISTALGRELNKYPGSLHLQRQLSLINRAQVSTLHSFCMSVIRKYYYKIDIDPQFRILDETEGELMRDEILDEILEEKFQETENEPFLEAVERFSSDRSDEGVRRVIRQLFQFSRAHPDPEEWLFHTAENYKIPSGTSLEATKWGREILEDASIRLRSSVEKLEQAETLCRQAGGPESYLANLEEDRQILQRLLDTTDWPGLYEELQAVVFSKLKTIKKNEDVDEDIQNRVKALRDEVKKEIRALQNEAFSRPPEDLRKDIHDMAGSISVLTEMVNEFSEKYQEAKSAKNVVDFADLEHLCLRILRMEGSEAAEEYQHWFDEIMVDEYQDTNHTQEAILRLIAKGDNLFYVGDVKQSVYRFRLADPGLFLEKYNSYTRSGDTPGRLVHLDQNFRSRKEVIQAVNFVFRQLMDASTGGMDYDETAELKTGNQDYPDTAAVPELAVINKGTPLSENTETETDDMEDLETAQLEARWTAQKIKKMLDEGYQVLDKETKQMRSMTFRDIVILMRSMSWASTFMEECRHEGLPVHAELRGGYFEAVEINIMLSLLKVIDNPRQDIPLASVLRSPIVGMKEEDLAAVRTMDKQGSFYDALTKSAAAPAASVWKEKAASFLEKLQDWRERARSEALSEFIWDLLQETGYYDFAGGLPGGRQRQANLLALYDRARTYEKTSFRGLFRFLRFIERMQERGDDLGTARALSEQEDVIRLMTIHKSKGLEFPIVILAGMNKMFNFQDLNQPVLFHKELGIGTRHIDPENRVMTEAVPRLAVKIRNHKESIAEEMRILYVAMTRAREKLIMTGTLRKAEKTIDEWAAGYNHDKTVLPEWKRRKAKSFLDWVGPAVFRHRAAADYHPGPSEEAHQGLYHDPVPWNIQLVERAELPSQEESAPEADQIVEDALLNMEAVPISSGVRHRVDERLSWKYPYQSALQTRSKQTVSEFKKSVQDEYSEPVYQPAFHSQYAHRPSFMQETDLRPEEKGTALHTLMQHLPLDKELTPALCRTFAEQLVENELLTEEQAAVINTEEVSAFFQTVIGRRMQEAAHVFRETAFTYGKYGTPEHDLVLLQGAVDCIFQEEDGTTVLLDYKTDAHAGRFPGEPQKAKARMKQKYQSQIDLYLEAVSAIWETTIQEAYIYAFDGGEWIDMKEQESTL</sequence>
<feature type="domain" description="UvrD-like helicase ATP-binding" evidence="16">
    <location>
        <begin position="10"/>
        <end position="472"/>
    </location>
</feature>
<keyword evidence="9 13" id="KW-0234">DNA repair</keyword>
<evidence type="ECO:0000256" key="8">
    <source>
        <dbReference type="ARBA" id="ARBA00023125"/>
    </source>
</evidence>
<dbReference type="Gene3D" id="3.40.50.300">
    <property type="entry name" value="P-loop containing nucleotide triphosphate hydrolases"/>
    <property type="match status" value="4"/>
</dbReference>
<feature type="coiled-coil region" evidence="15">
    <location>
        <begin position="293"/>
        <end position="324"/>
    </location>
</feature>
<comment type="catalytic activity">
    <reaction evidence="11 13">
        <text>Couples ATP hydrolysis with the unwinding of duplex DNA by translocating in the 3'-5' direction.</text>
        <dbReference type="EC" id="5.6.2.4"/>
    </reaction>
</comment>
<keyword evidence="8 13" id="KW-0238">DNA-binding</keyword>
<feature type="domain" description="UvrD-like helicase C-terminal" evidence="17">
    <location>
        <begin position="484"/>
        <end position="793"/>
    </location>
</feature>
<keyword evidence="3 13" id="KW-0227">DNA damage</keyword>
<dbReference type="Pfam" id="PF00580">
    <property type="entry name" value="UvrD-helicase"/>
    <property type="match status" value="1"/>
</dbReference>
<dbReference type="InterPro" id="IPR014016">
    <property type="entry name" value="UvrD-like_ATP-bd"/>
</dbReference>
<dbReference type="GO" id="GO:0005829">
    <property type="term" value="C:cytosol"/>
    <property type="evidence" value="ECO:0007669"/>
    <property type="project" value="TreeGrafter"/>
</dbReference>
<dbReference type="Pfam" id="PF13361">
    <property type="entry name" value="UvrD_C"/>
    <property type="match status" value="1"/>
</dbReference>
<dbReference type="PANTHER" id="PTHR11070:SF48">
    <property type="entry name" value="ATP-DEPENDENT HELICASE_NUCLEASE SUBUNIT A"/>
    <property type="match status" value="1"/>
</dbReference>
<dbReference type="EC" id="5.6.2.4" evidence="13"/>
<evidence type="ECO:0000256" key="14">
    <source>
        <dbReference type="PROSITE-ProRule" id="PRU00560"/>
    </source>
</evidence>
<comment type="subunit">
    <text evidence="13">Heterodimer of AddA and AddB/RexB.</text>
</comment>
<dbReference type="PANTHER" id="PTHR11070">
    <property type="entry name" value="UVRD / RECB / PCRA DNA HELICASE FAMILY MEMBER"/>
    <property type="match status" value="1"/>
</dbReference>
<evidence type="ECO:0000256" key="5">
    <source>
        <dbReference type="ARBA" id="ARBA00022806"/>
    </source>
</evidence>
<evidence type="ECO:0000256" key="9">
    <source>
        <dbReference type="ARBA" id="ARBA00023204"/>
    </source>
</evidence>
<dbReference type="InterPro" id="IPR014152">
    <property type="entry name" value="AddA"/>
</dbReference>
<keyword evidence="1 13" id="KW-0540">Nuclease</keyword>
<evidence type="ECO:0000256" key="10">
    <source>
        <dbReference type="ARBA" id="ARBA00023235"/>
    </source>
</evidence>
<dbReference type="InterPro" id="IPR038726">
    <property type="entry name" value="PDDEXK_AddAB-type"/>
</dbReference>
<dbReference type="Proteomes" id="UP000199668">
    <property type="component" value="Unassembled WGS sequence"/>
</dbReference>
<dbReference type="GO" id="GO:0033202">
    <property type="term" value="C:DNA helicase complex"/>
    <property type="evidence" value="ECO:0007669"/>
    <property type="project" value="TreeGrafter"/>
</dbReference>
<dbReference type="GO" id="GO:0003690">
    <property type="term" value="F:double-stranded DNA binding"/>
    <property type="evidence" value="ECO:0007669"/>
    <property type="project" value="UniProtKB-UniRule"/>
</dbReference>
<dbReference type="STRING" id="266892.SAMN04488054_10466"/>
<dbReference type="EMBL" id="FOTY01000004">
    <property type="protein sequence ID" value="SFL72765.1"/>
    <property type="molecule type" value="Genomic_DNA"/>
</dbReference>
<comment type="similarity">
    <text evidence="13">Belongs to the helicase family. AddA subfamily.</text>
</comment>
<comment type="function">
    <text evidence="13">The heterodimer acts as both an ATP-dependent DNA helicase and an ATP-dependent, dual-direction single-stranded exonuclease. Recognizes the chi site generating a DNA molecule suitable for the initiation of homologous recombination. The AddA nuclease domain is required for chi fragment generation; this subunit has the helicase and 3' -&gt; 5' nuclease activities.</text>
</comment>
<keyword evidence="10 13" id="KW-0413">Isomerase</keyword>
<gene>
    <name evidence="13" type="primary">addA</name>
    <name evidence="18" type="ORF">SAMN04488054_10466</name>
</gene>
<evidence type="ECO:0000256" key="2">
    <source>
        <dbReference type="ARBA" id="ARBA00022741"/>
    </source>
</evidence>
<keyword evidence="5 13" id="KW-0347">Helicase</keyword>
<evidence type="ECO:0000313" key="18">
    <source>
        <dbReference type="EMBL" id="SFL72765.1"/>
    </source>
</evidence>
<dbReference type="InterPro" id="IPR011335">
    <property type="entry name" value="Restrct_endonuc-II-like"/>
</dbReference>
<reference evidence="18 19" key="1">
    <citation type="submission" date="2016-10" db="EMBL/GenBank/DDBJ databases">
        <authorList>
            <person name="de Groot N.N."/>
        </authorList>
    </citation>
    <scope>NUCLEOTIDE SEQUENCE [LARGE SCALE GENOMIC DNA]</scope>
    <source>
        <strain evidence="18 19">CGMCC 1.6134</strain>
    </source>
</reference>
<keyword evidence="2 13" id="KW-0547">Nucleotide-binding</keyword>
<dbReference type="PROSITE" id="PS51217">
    <property type="entry name" value="UVRD_HELICASE_CTER"/>
    <property type="match status" value="1"/>
</dbReference>
<dbReference type="HAMAP" id="MF_01451">
    <property type="entry name" value="AddA"/>
    <property type="match status" value="1"/>
</dbReference>
<organism evidence="18 19">
    <name type="scientific">Salibacterium qingdaonense</name>
    <dbReference type="NCBI Taxonomy" id="266892"/>
    <lineage>
        <taxon>Bacteria</taxon>
        <taxon>Bacillati</taxon>
        <taxon>Bacillota</taxon>
        <taxon>Bacilli</taxon>
        <taxon>Bacillales</taxon>
        <taxon>Bacillaceae</taxon>
    </lineage>
</organism>
<dbReference type="FunFam" id="3.40.50.300:FF:001236">
    <property type="entry name" value="ATP-dependent helicase/nuclease subunit A"/>
    <property type="match status" value="1"/>
</dbReference>
<evidence type="ECO:0000256" key="11">
    <source>
        <dbReference type="ARBA" id="ARBA00034617"/>
    </source>
</evidence>
<evidence type="ECO:0000313" key="19">
    <source>
        <dbReference type="Proteomes" id="UP000199668"/>
    </source>
</evidence>
<dbReference type="GO" id="GO:0000724">
    <property type="term" value="P:double-strand break repair via homologous recombination"/>
    <property type="evidence" value="ECO:0007669"/>
    <property type="project" value="UniProtKB-UniRule"/>
</dbReference>
<dbReference type="AlphaFoldDB" id="A0A1I4K1X0"/>
<comment type="cofactor">
    <cofactor evidence="13">
        <name>Mg(2+)</name>
        <dbReference type="ChEBI" id="CHEBI:18420"/>
    </cofactor>
</comment>
<dbReference type="Pfam" id="PF12705">
    <property type="entry name" value="PDDEXK_1"/>
    <property type="match status" value="1"/>
</dbReference>
<dbReference type="InterPro" id="IPR027417">
    <property type="entry name" value="P-loop_NTPase"/>
</dbReference>
<evidence type="ECO:0000256" key="13">
    <source>
        <dbReference type="HAMAP-Rule" id="MF_01451"/>
    </source>
</evidence>
<evidence type="ECO:0000256" key="15">
    <source>
        <dbReference type="SAM" id="Coils"/>
    </source>
</evidence>
<dbReference type="SUPFAM" id="SSF52980">
    <property type="entry name" value="Restriction endonuclease-like"/>
    <property type="match status" value="1"/>
</dbReference>
<dbReference type="InterPro" id="IPR000212">
    <property type="entry name" value="DNA_helicase_UvrD/REP"/>
</dbReference>
<dbReference type="PROSITE" id="PS51198">
    <property type="entry name" value="UVRD_HELICASE_ATP_BIND"/>
    <property type="match status" value="1"/>
</dbReference>
<evidence type="ECO:0000256" key="1">
    <source>
        <dbReference type="ARBA" id="ARBA00022722"/>
    </source>
</evidence>
<dbReference type="NCBIfam" id="TIGR02785">
    <property type="entry name" value="addA_Gpos"/>
    <property type="match status" value="1"/>
</dbReference>
<keyword evidence="4 13" id="KW-0378">Hydrolase</keyword>
<dbReference type="OrthoDB" id="9810135at2"/>
<dbReference type="CDD" id="cd17932">
    <property type="entry name" value="DEXQc_UvrD"/>
    <property type="match status" value="1"/>
</dbReference>
<proteinExistence type="inferred from homology"/>
<keyword evidence="15" id="KW-0175">Coiled coil</keyword>
<evidence type="ECO:0000256" key="12">
    <source>
        <dbReference type="ARBA" id="ARBA00048988"/>
    </source>
</evidence>
<keyword evidence="7 13" id="KW-0067">ATP-binding</keyword>
<dbReference type="InterPro" id="IPR011604">
    <property type="entry name" value="PDDEXK-like_dom_sf"/>
</dbReference>
<evidence type="ECO:0000256" key="6">
    <source>
        <dbReference type="ARBA" id="ARBA00022839"/>
    </source>
</evidence>
<keyword evidence="6 13" id="KW-0269">Exonuclease</keyword>
<dbReference type="GO" id="GO:0005524">
    <property type="term" value="F:ATP binding"/>
    <property type="evidence" value="ECO:0007669"/>
    <property type="project" value="UniProtKB-UniRule"/>
</dbReference>
<dbReference type="GO" id="GO:0043138">
    <property type="term" value="F:3'-5' DNA helicase activity"/>
    <property type="evidence" value="ECO:0007669"/>
    <property type="project" value="UniProtKB-UniRule"/>
</dbReference>
<comment type="catalytic activity">
    <reaction evidence="12 13">
        <text>ATP + H2O = ADP + phosphate + H(+)</text>
        <dbReference type="Rhea" id="RHEA:13065"/>
        <dbReference type="ChEBI" id="CHEBI:15377"/>
        <dbReference type="ChEBI" id="CHEBI:15378"/>
        <dbReference type="ChEBI" id="CHEBI:30616"/>
        <dbReference type="ChEBI" id="CHEBI:43474"/>
        <dbReference type="ChEBI" id="CHEBI:456216"/>
        <dbReference type="EC" id="5.6.2.4"/>
    </reaction>
</comment>
<accession>A0A1I4K1X0</accession>
<evidence type="ECO:0000256" key="7">
    <source>
        <dbReference type="ARBA" id="ARBA00022840"/>
    </source>
</evidence>
<evidence type="ECO:0000259" key="17">
    <source>
        <dbReference type="PROSITE" id="PS51217"/>
    </source>
</evidence>
<dbReference type="RefSeq" id="WP_090925948.1">
    <property type="nucleotide sequence ID" value="NZ_FOTY01000004.1"/>
</dbReference>